<protein>
    <submittedName>
        <fullName evidence="1">Uncharacterized protein</fullName>
    </submittedName>
</protein>
<evidence type="ECO:0000313" key="1">
    <source>
        <dbReference type="EMBL" id="KAH3661301.1"/>
    </source>
</evidence>
<dbReference type="RefSeq" id="XP_046058425.1">
    <property type="nucleotide sequence ID" value="XM_046208023.1"/>
</dbReference>
<proteinExistence type="predicted"/>
<keyword evidence="2" id="KW-1185">Reference proteome</keyword>
<sequence>MGVSPTDMGVSAIGSKFGGALLEIKLLLREGLVPSWNVADLGKLGLSPWTLFLRETSKLSASTTACSTRLAEEPAFSRPSGNIITIRVLRVIVEGKVTGQHSVQDHTTGPHVDFASFVRVAADDQFWCCVTGGATTCFHQVCGSESVDKPKVCDDDIFVFVQQEIFELQVSVDDPLCVHVVDSGNQLSKQPTGHRFFQVPVFENVVEKFTSGGVFQHNSDVFVVLKHLFQPHDVGMCQFLQSVNFAVDLVFLFRALGYGVSTDQFDGSLGRLFAIFAPSEFDFAKLAFTNRRSQHISSKSNFLGSSSLCSGTHTKSRASR</sequence>
<dbReference type="AlphaFoldDB" id="A0A9P8NY08"/>
<dbReference type="AntiFam" id="ANF00226">
    <property type="entry name" value="Shadow ORF (opposite pknB)"/>
</dbReference>
<dbReference type="Proteomes" id="UP000769157">
    <property type="component" value="Unassembled WGS sequence"/>
</dbReference>
<comment type="caution">
    <text evidence="1">The sequence shown here is derived from an EMBL/GenBank/DDBJ whole genome shotgun (WGS) entry which is preliminary data.</text>
</comment>
<name>A0A9P8NY08_9ASCO</name>
<reference evidence="1" key="2">
    <citation type="submission" date="2021-01" db="EMBL/GenBank/DDBJ databases">
        <authorList>
            <person name="Schikora-Tamarit M.A."/>
        </authorList>
    </citation>
    <scope>NUCLEOTIDE SEQUENCE</scope>
    <source>
        <strain evidence="1">CBS6075</strain>
    </source>
</reference>
<organism evidence="1 2">
    <name type="scientific">Ogataea philodendri</name>
    <dbReference type="NCBI Taxonomy" id="1378263"/>
    <lineage>
        <taxon>Eukaryota</taxon>
        <taxon>Fungi</taxon>
        <taxon>Dikarya</taxon>
        <taxon>Ascomycota</taxon>
        <taxon>Saccharomycotina</taxon>
        <taxon>Pichiomycetes</taxon>
        <taxon>Pichiales</taxon>
        <taxon>Pichiaceae</taxon>
        <taxon>Ogataea</taxon>
    </lineage>
</organism>
<accession>A0A9P8NY08</accession>
<dbReference type="GeneID" id="70238672"/>
<gene>
    <name evidence="1" type="ORF">OGAPHI_006708</name>
</gene>
<reference evidence="1" key="1">
    <citation type="journal article" date="2021" name="Open Biol.">
        <title>Shared evolutionary footprints suggest mitochondrial oxidative damage underlies multiple complex I losses in fungi.</title>
        <authorList>
            <person name="Schikora-Tamarit M.A."/>
            <person name="Marcet-Houben M."/>
            <person name="Nosek J."/>
            <person name="Gabaldon T."/>
        </authorList>
    </citation>
    <scope>NUCLEOTIDE SEQUENCE</scope>
    <source>
        <strain evidence="1">CBS6075</strain>
    </source>
</reference>
<evidence type="ECO:0000313" key="2">
    <source>
        <dbReference type="Proteomes" id="UP000769157"/>
    </source>
</evidence>
<dbReference type="EMBL" id="JAEUBE010000487">
    <property type="protein sequence ID" value="KAH3661301.1"/>
    <property type="molecule type" value="Genomic_DNA"/>
</dbReference>